<evidence type="ECO:0000313" key="4">
    <source>
        <dbReference type="Proteomes" id="UP001500320"/>
    </source>
</evidence>
<evidence type="ECO:0000256" key="1">
    <source>
        <dbReference type="SAM" id="MobiDB-lite"/>
    </source>
</evidence>
<keyword evidence="2" id="KW-0472">Membrane</keyword>
<keyword evidence="2" id="KW-0812">Transmembrane</keyword>
<accession>A0ABP6NXB3</accession>
<keyword evidence="2" id="KW-1133">Transmembrane helix</keyword>
<organism evidence="3 4">
    <name type="scientific">Planomonospora alba</name>
    <dbReference type="NCBI Taxonomy" id="161354"/>
    <lineage>
        <taxon>Bacteria</taxon>
        <taxon>Bacillati</taxon>
        <taxon>Actinomycetota</taxon>
        <taxon>Actinomycetes</taxon>
        <taxon>Streptosporangiales</taxon>
        <taxon>Streptosporangiaceae</taxon>
        <taxon>Planomonospora</taxon>
    </lineage>
</organism>
<reference evidence="4" key="1">
    <citation type="journal article" date="2019" name="Int. J. Syst. Evol. Microbiol.">
        <title>The Global Catalogue of Microorganisms (GCM) 10K type strain sequencing project: providing services to taxonomists for standard genome sequencing and annotation.</title>
        <authorList>
            <consortium name="The Broad Institute Genomics Platform"/>
            <consortium name="The Broad Institute Genome Sequencing Center for Infectious Disease"/>
            <person name="Wu L."/>
            <person name="Ma J."/>
        </authorList>
    </citation>
    <scope>NUCLEOTIDE SEQUENCE [LARGE SCALE GENOMIC DNA]</scope>
    <source>
        <strain evidence="4">JCM 9373</strain>
    </source>
</reference>
<protein>
    <submittedName>
        <fullName evidence="3">Uncharacterized protein</fullName>
    </submittedName>
</protein>
<feature type="region of interest" description="Disordered" evidence="1">
    <location>
        <begin position="1"/>
        <end position="39"/>
    </location>
</feature>
<feature type="transmembrane region" description="Helical" evidence="2">
    <location>
        <begin position="68"/>
        <end position="88"/>
    </location>
</feature>
<proteinExistence type="predicted"/>
<keyword evidence="4" id="KW-1185">Reference proteome</keyword>
<evidence type="ECO:0000313" key="3">
    <source>
        <dbReference type="EMBL" id="GAA3160904.1"/>
    </source>
</evidence>
<feature type="transmembrane region" description="Helical" evidence="2">
    <location>
        <begin position="93"/>
        <end position="113"/>
    </location>
</feature>
<dbReference type="Proteomes" id="UP001500320">
    <property type="component" value="Unassembled WGS sequence"/>
</dbReference>
<feature type="compositionally biased region" description="Basic and acidic residues" evidence="1">
    <location>
        <begin position="13"/>
        <end position="23"/>
    </location>
</feature>
<dbReference type="EMBL" id="BAAAUT010000068">
    <property type="protein sequence ID" value="GAA3160904.1"/>
    <property type="molecule type" value="Genomic_DNA"/>
</dbReference>
<evidence type="ECO:0000256" key="2">
    <source>
        <dbReference type="SAM" id="Phobius"/>
    </source>
</evidence>
<gene>
    <name evidence="3" type="ORF">GCM10010466_59800</name>
</gene>
<name>A0ABP6NXB3_9ACTN</name>
<comment type="caution">
    <text evidence="3">The sequence shown here is derived from an EMBL/GenBank/DDBJ whole genome shotgun (WGS) entry which is preliminary data.</text>
</comment>
<sequence length="179" mass="19794">MQDDPGRPVVMSDEIHPLSRREGPAPARSGEPADRPRVPLDTSLPDVCTYEKRCFARHVRSEGGMGSLLWGLAFQWGAVAALGTAGFITLGPLFALILTVPASLFLTGGLVAYRVQGHRGWCWVLRSLNLGETGSSAQDALMGFLFLVLDRLLRLVIWLLRPFRRAWRAFAGFCGRLFR</sequence>